<organism evidence="1 2">
    <name type="scientific">Synoicihabitans lomoniglobus</name>
    <dbReference type="NCBI Taxonomy" id="2909285"/>
    <lineage>
        <taxon>Bacteria</taxon>
        <taxon>Pseudomonadati</taxon>
        <taxon>Verrucomicrobiota</taxon>
        <taxon>Opitutia</taxon>
        <taxon>Opitutales</taxon>
        <taxon>Opitutaceae</taxon>
        <taxon>Synoicihabitans</taxon>
    </lineage>
</organism>
<dbReference type="AlphaFoldDB" id="A0AAF0I3J7"/>
<keyword evidence="2" id="KW-1185">Reference proteome</keyword>
<dbReference type="InterPro" id="IPR013320">
    <property type="entry name" value="ConA-like_dom_sf"/>
</dbReference>
<reference evidence="1" key="1">
    <citation type="submission" date="2023-03" db="EMBL/GenBank/DDBJ databases">
        <title>Lomoglobus Profundus gen. nov., sp. nov., a novel member of the phylum Verrucomicrobia, isolated from deep-marine sediment of South China Sea.</title>
        <authorList>
            <person name="Ahmad T."/>
            <person name="Ishaq S.E."/>
            <person name="Wang F."/>
        </authorList>
    </citation>
    <scope>NUCLEOTIDE SEQUENCE</scope>
    <source>
        <strain evidence="1">LMO-M01</strain>
    </source>
</reference>
<accession>A0AAF0I3J7</accession>
<evidence type="ECO:0000313" key="2">
    <source>
        <dbReference type="Proteomes" id="UP001218638"/>
    </source>
</evidence>
<name>A0AAF0I3J7_9BACT</name>
<proteinExistence type="predicted"/>
<dbReference type="SUPFAM" id="SSF49899">
    <property type="entry name" value="Concanavalin A-like lectins/glucanases"/>
    <property type="match status" value="1"/>
</dbReference>
<sequence length="342" mass="36812">MTTRHDGLRHASRARWAQGMIIGVGLILIGGCSHPAGIASPRDEILNLPGLVAWWDFSEPAGTPRRAIAGRGTFPLQEVGGTIPRTNAGPFGGYAAVLDGAHYFRIPYAETGPLNISGPNAQVTMFAAVKVSNLHQSRTIAGMWSEGQGAGDDTGTRQYALLMNMPTYGGRNQLTPHVSNEGGVTRRADGSAFPWCADYAATREEVPTDEWCTLAFTYDGRFLRAYINGRFEERPLQPEADRRADRYFTQEGPDGGDRGMNPYYHGRGIFAYDPAQHATTKPGGGADFTVGSRYAVGSMLREATIGEFGALAVFDRALSSAEIARLHAASGVEMLNDAQVTP</sequence>
<dbReference type="PROSITE" id="PS51257">
    <property type="entry name" value="PROKAR_LIPOPROTEIN"/>
    <property type="match status" value="1"/>
</dbReference>
<evidence type="ECO:0008006" key="3">
    <source>
        <dbReference type="Google" id="ProtNLM"/>
    </source>
</evidence>
<dbReference type="Proteomes" id="UP001218638">
    <property type="component" value="Chromosome"/>
</dbReference>
<dbReference type="Gene3D" id="2.60.120.200">
    <property type="match status" value="1"/>
</dbReference>
<dbReference type="EMBL" id="CP119075">
    <property type="protein sequence ID" value="WED65955.1"/>
    <property type="molecule type" value="Genomic_DNA"/>
</dbReference>
<evidence type="ECO:0000313" key="1">
    <source>
        <dbReference type="EMBL" id="WED65955.1"/>
    </source>
</evidence>
<dbReference type="KEGG" id="slom:PXH66_03715"/>
<dbReference type="RefSeq" id="WP_330927819.1">
    <property type="nucleotide sequence ID" value="NZ_CP119075.1"/>
</dbReference>
<protein>
    <recommendedName>
        <fullName evidence="3">LamG domain-containing protein</fullName>
    </recommendedName>
</protein>
<gene>
    <name evidence="1" type="ORF">PXH66_03715</name>
</gene>